<proteinExistence type="inferred from homology"/>
<evidence type="ECO:0000256" key="17">
    <source>
        <dbReference type="RuleBase" id="RU003403"/>
    </source>
</evidence>
<keyword evidence="15 17" id="KW-0472">Membrane</keyword>
<keyword evidence="11 17" id="KW-1133">Transmembrane helix</keyword>
<evidence type="ECO:0000313" key="19">
    <source>
        <dbReference type="EMBL" id="QDM58580.1"/>
    </source>
</evidence>
<keyword evidence="10 17" id="KW-0249">Electron transport</keyword>
<comment type="function">
    <text evidence="17">Core subunit of the mitochondrial membrane respiratory chain NADH dehydrogenase (Complex I) which catalyzes electron transfer from NADH through the respiratory chain, using ubiquinone as an electron acceptor. Essential for the catalytic activity and assembly of complex I.</text>
</comment>
<dbReference type="GO" id="GO:0008137">
    <property type="term" value="F:NADH dehydrogenase (ubiquinone) activity"/>
    <property type="evidence" value="ECO:0007669"/>
    <property type="project" value="UniProtKB-EC"/>
</dbReference>
<comment type="similarity">
    <text evidence="2 17">Belongs to the complex I subunit 2 family.</text>
</comment>
<feature type="transmembrane region" description="Helical" evidence="17">
    <location>
        <begin position="122"/>
        <end position="143"/>
    </location>
</feature>
<keyword evidence="5" id="KW-0813">Transport</keyword>
<evidence type="ECO:0000256" key="14">
    <source>
        <dbReference type="ARBA" id="ARBA00023128"/>
    </source>
</evidence>
<evidence type="ECO:0000256" key="1">
    <source>
        <dbReference type="ARBA" id="ARBA00004448"/>
    </source>
</evidence>
<feature type="transmembrane region" description="Helical" evidence="17">
    <location>
        <begin position="64"/>
        <end position="84"/>
    </location>
</feature>
<evidence type="ECO:0000256" key="16">
    <source>
        <dbReference type="ARBA" id="ARBA00049551"/>
    </source>
</evidence>
<accession>A0A515MNR8</accession>
<evidence type="ECO:0000256" key="4">
    <source>
        <dbReference type="ARBA" id="ARBA00021008"/>
    </source>
</evidence>
<dbReference type="InterPro" id="IPR003917">
    <property type="entry name" value="NADH_UbQ_OxRdtase_chain2"/>
</dbReference>
<dbReference type="PRINTS" id="PR01436">
    <property type="entry name" value="NADHDHGNASE2"/>
</dbReference>
<dbReference type="PANTHER" id="PTHR46552:SF1">
    <property type="entry name" value="NADH-UBIQUINONE OXIDOREDUCTASE CHAIN 2"/>
    <property type="match status" value="1"/>
</dbReference>
<feature type="transmembrane region" description="Helical" evidence="17">
    <location>
        <begin position="233"/>
        <end position="251"/>
    </location>
</feature>
<evidence type="ECO:0000256" key="9">
    <source>
        <dbReference type="ARBA" id="ARBA00022967"/>
    </source>
</evidence>
<evidence type="ECO:0000256" key="8">
    <source>
        <dbReference type="ARBA" id="ARBA00022792"/>
    </source>
</evidence>
<comment type="subcellular location">
    <subcellularLocation>
        <location evidence="1 17">Mitochondrion inner membrane</location>
        <topology evidence="1 17">Multi-pass membrane protein</topology>
    </subcellularLocation>
</comment>
<keyword evidence="12 17" id="KW-0520">NAD</keyword>
<dbReference type="EC" id="7.1.1.2" evidence="3 17"/>
<evidence type="ECO:0000256" key="2">
    <source>
        <dbReference type="ARBA" id="ARBA00007012"/>
    </source>
</evidence>
<evidence type="ECO:0000256" key="13">
    <source>
        <dbReference type="ARBA" id="ARBA00023075"/>
    </source>
</evidence>
<evidence type="ECO:0000256" key="12">
    <source>
        <dbReference type="ARBA" id="ARBA00023027"/>
    </source>
</evidence>
<evidence type="ECO:0000256" key="7">
    <source>
        <dbReference type="ARBA" id="ARBA00022692"/>
    </source>
</evidence>
<evidence type="ECO:0000256" key="6">
    <source>
        <dbReference type="ARBA" id="ARBA00022660"/>
    </source>
</evidence>
<feature type="transmembrane region" description="Helical" evidence="17">
    <location>
        <begin position="33"/>
        <end position="52"/>
    </location>
</feature>
<protein>
    <recommendedName>
        <fullName evidence="4 17">NADH-ubiquinone oxidoreductase chain 2</fullName>
        <ecNumber evidence="3 17">7.1.1.2</ecNumber>
    </recommendedName>
</protein>
<feature type="transmembrane region" description="Helical" evidence="17">
    <location>
        <begin position="200"/>
        <end position="221"/>
    </location>
</feature>
<sequence>MRSSAMMEFTVGMYSILVVLFSVLFSISSCSWIGVWVGMEVNLYGAVLLLVGMDKVELGACFKYYFAQCLGSSIILVSILVGGWGSNEPVFWGLICGLMVKLGVPPFHFWVPEVVKMGSMKVVWFVLTVQKFVPFGAVCSAVYSEVAMVLMFSGASALVGGIGGLSASRVSGVLAYSSILHGGWSLAACLFSKFELIFYLGIYWLVLGCVCWLAEVDSYVFEIGGSCCGDKWLLMWSFLSLGGFPPTLGFLGKLMVLMSTMKVFPALGMILVVGSLFSWGYYLLMVVFCLFFAEQKVGVDYGWALSLLLVLSFFGGFMLPVLGV</sequence>
<dbReference type="GO" id="GO:0006120">
    <property type="term" value="P:mitochondrial electron transport, NADH to ubiquinone"/>
    <property type="evidence" value="ECO:0007669"/>
    <property type="project" value="InterPro"/>
</dbReference>
<feature type="transmembrane region" description="Helical" evidence="17">
    <location>
        <begin position="7"/>
        <end position="27"/>
    </location>
</feature>
<reference evidence="19" key="1">
    <citation type="submission" date="2019-06" db="EMBL/GenBank/DDBJ databases">
        <title>The complete mitochondrial genome and phylogenetic analysis of Spondylus violaceus.</title>
        <authorList>
            <person name="Liu F.Y."/>
            <person name="Li Y.L."/>
            <person name="Liu J."/>
            <person name="Zhang Y.H."/>
            <person name="Bao Z.M."/>
            <person name="Wang S."/>
        </authorList>
    </citation>
    <scope>NUCLEOTIDE SEQUENCE</scope>
</reference>
<evidence type="ECO:0000256" key="11">
    <source>
        <dbReference type="ARBA" id="ARBA00022989"/>
    </source>
</evidence>
<feature type="transmembrane region" description="Helical" evidence="17">
    <location>
        <begin position="303"/>
        <end position="322"/>
    </location>
</feature>
<dbReference type="GO" id="GO:0005743">
    <property type="term" value="C:mitochondrial inner membrane"/>
    <property type="evidence" value="ECO:0007669"/>
    <property type="project" value="UniProtKB-SubCell"/>
</dbReference>
<dbReference type="PROSITE" id="PS51257">
    <property type="entry name" value="PROKAR_LIPOPROTEIN"/>
    <property type="match status" value="1"/>
</dbReference>
<feature type="transmembrane region" description="Helical" evidence="17">
    <location>
        <begin position="174"/>
        <end position="194"/>
    </location>
</feature>
<dbReference type="InterPro" id="IPR050175">
    <property type="entry name" value="Complex_I_Subunit_2"/>
</dbReference>
<feature type="domain" description="NADH:quinone oxidoreductase/Mrp antiporter transmembrane" evidence="18">
    <location>
        <begin position="91"/>
        <end position="278"/>
    </location>
</feature>
<keyword evidence="14 17" id="KW-0496">Mitochondrion</keyword>
<keyword evidence="9 17" id="KW-1278">Translocase</keyword>
<dbReference type="AlphaFoldDB" id="A0A515MNR8"/>
<dbReference type="EMBL" id="MN019127">
    <property type="protein sequence ID" value="QDM58580.1"/>
    <property type="molecule type" value="Genomic_DNA"/>
</dbReference>
<evidence type="ECO:0000256" key="3">
    <source>
        <dbReference type="ARBA" id="ARBA00012944"/>
    </source>
</evidence>
<evidence type="ECO:0000256" key="15">
    <source>
        <dbReference type="ARBA" id="ARBA00023136"/>
    </source>
</evidence>
<keyword evidence="13 17" id="KW-0830">Ubiquinone</keyword>
<keyword evidence="7 17" id="KW-0812">Transmembrane</keyword>
<name>A0A515MNR8_9BIVA</name>
<dbReference type="PANTHER" id="PTHR46552">
    <property type="entry name" value="NADH-UBIQUINONE OXIDOREDUCTASE CHAIN 2"/>
    <property type="match status" value="1"/>
</dbReference>
<comment type="catalytic activity">
    <reaction evidence="16 17">
        <text>a ubiquinone + NADH + 5 H(+)(in) = a ubiquinol + NAD(+) + 4 H(+)(out)</text>
        <dbReference type="Rhea" id="RHEA:29091"/>
        <dbReference type="Rhea" id="RHEA-COMP:9565"/>
        <dbReference type="Rhea" id="RHEA-COMP:9566"/>
        <dbReference type="ChEBI" id="CHEBI:15378"/>
        <dbReference type="ChEBI" id="CHEBI:16389"/>
        <dbReference type="ChEBI" id="CHEBI:17976"/>
        <dbReference type="ChEBI" id="CHEBI:57540"/>
        <dbReference type="ChEBI" id="CHEBI:57945"/>
        <dbReference type="EC" id="7.1.1.2"/>
    </reaction>
</comment>
<feature type="transmembrane region" description="Helical" evidence="17">
    <location>
        <begin position="263"/>
        <end position="291"/>
    </location>
</feature>
<evidence type="ECO:0000259" key="18">
    <source>
        <dbReference type="Pfam" id="PF00361"/>
    </source>
</evidence>
<dbReference type="InterPro" id="IPR001750">
    <property type="entry name" value="ND/Mrp_TM"/>
</dbReference>
<geneLocation type="mitochondrion" evidence="19"/>
<evidence type="ECO:0000256" key="10">
    <source>
        <dbReference type="ARBA" id="ARBA00022982"/>
    </source>
</evidence>
<organism evidence="19">
    <name type="scientific">Spondylus violaceus</name>
    <dbReference type="NCBI Taxonomy" id="1163653"/>
    <lineage>
        <taxon>Eukaryota</taxon>
        <taxon>Metazoa</taxon>
        <taxon>Spiralia</taxon>
        <taxon>Lophotrochozoa</taxon>
        <taxon>Mollusca</taxon>
        <taxon>Bivalvia</taxon>
        <taxon>Autobranchia</taxon>
        <taxon>Pteriomorphia</taxon>
        <taxon>Pectinida</taxon>
        <taxon>Pectinoidea</taxon>
        <taxon>Spondylidae</taxon>
        <taxon>Spondylus</taxon>
    </lineage>
</organism>
<keyword evidence="8 17" id="KW-0999">Mitochondrion inner membrane</keyword>
<dbReference type="Pfam" id="PF00361">
    <property type="entry name" value="Proton_antipo_M"/>
    <property type="match status" value="1"/>
</dbReference>
<keyword evidence="6 17" id="KW-0679">Respiratory chain</keyword>
<gene>
    <name evidence="19" type="primary">nad2</name>
</gene>
<feature type="transmembrane region" description="Helical" evidence="17">
    <location>
        <begin position="90"/>
        <end position="110"/>
    </location>
</feature>
<evidence type="ECO:0000256" key="5">
    <source>
        <dbReference type="ARBA" id="ARBA00022448"/>
    </source>
</evidence>